<evidence type="ECO:0000256" key="2">
    <source>
        <dbReference type="PROSITE-ProRule" id="PRU00339"/>
    </source>
</evidence>
<dbReference type="PROSITE" id="PS50005">
    <property type="entry name" value="TPR"/>
    <property type="match status" value="1"/>
</dbReference>
<comment type="caution">
    <text evidence="3">The sequence shown here is derived from an EMBL/GenBank/DDBJ whole genome shotgun (WGS) entry which is preliminary data.</text>
</comment>
<dbReference type="EMBL" id="JADAQX010000652">
    <property type="protein sequence ID" value="KAF8819653.1"/>
    <property type="molecule type" value="Genomic_DNA"/>
</dbReference>
<evidence type="ECO:0000256" key="1">
    <source>
        <dbReference type="ARBA" id="ARBA00022803"/>
    </source>
</evidence>
<dbReference type="PANTHER" id="PTHR12558">
    <property type="entry name" value="CELL DIVISION CYCLE 16,23,27"/>
    <property type="match status" value="1"/>
</dbReference>
<evidence type="ECO:0000313" key="3">
    <source>
        <dbReference type="EMBL" id="KAF8819653.1"/>
    </source>
</evidence>
<evidence type="ECO:0000313" key="4">
    <source>
        <dbReference type="Proteomes" id="UP000823046"/>
    </source>
</evidence>
<dbReference type="CDD" id="cd24142">
    <property type="entry name" value="ACL4-like"/>
    <property type="match status" value="1"/>
</dbReference>
<keyword evidence="4" id="KW-1185">Reference proteome</keyword>
<dbReference type="InterPro" id="IPR019734">
    <property type="entry name" value="TPR_rpt"/>
</dbReference>
<dbReference type="Pfam" id="PF14559">
    <property type="entry name" value="TPR_19"/>
    <property type="match status" value="1"/>
</dbReference>
<protein>
    <submittedName>
        <fullName evidence="3">Tetratricopeptide repeat-containing protein</fullName>
    </submittedName>
</protein>
<proteinExistence type="predicted"/>
<dbReference type="InterPro" id="IPR011990">
    <property type="entry name" value="TPR-like_helical_dom_sf"/>
</dbReference>
<feature type="repeat" description="TPR" evidence="2">
    <location>
        <begin position="48"/>
        <end position="81"/>
    </location>
</feature>
<accession>A0ABQ7J6P6</accession>
<gene>
    <name evidence="3" type="ORF">IE077_000006</name>
</gene>
<keyword evidence="1 2" id="KW-0802">TPR repeat</keyword>
<dbReference type="Proteomes" id="UP000823046">
    <property type="component" value="Unassembled WGS sequence"/>
</dbReference>
<reference evidence="3 4" key="1">
    <citation type="journal article" date="2020" name="bioRxiv">
        <title>Metabolic contributions of an alphaproteobacterial endosymbiont in the apicomplexan Cardiosporidium cionae.</title>
        <authorList>
            <person name="Hunter E.S."/>
            <person name="Paight C.J."/>
            <person name="Lane C.E."/>
        </authorList>
    </citation>
    <scope>NUCLEOTIDE SEQUENCE [LARGE SCALE GENOMIC DNA]</scope>
    <source>
        <strain evidence="3">ESH_2018</strain>
    </source>
</reference>
<dbReference type="SUPFAM" id="SSF81901">
    <property type="entry name" value="HCP-like"/>
    <property type="match status" value="1"/>
</dbReference>
<dbReference type="Gene3D" id="1.25.40.10">
    <property type="entry name" value="Tetratricopeptide repeat domain"/>
    <property type="match status" value="2"/>
</dbReference>
<organism evidence="3 4">
    <name type="scientific">Cardiosporidium cionae</name>
    <dbReference type="NCBI Taxonomy" id="476202"/>
    <lineage>
        <taxon>Eukaryota</taxon>
        <taxon>Sar</taxon>
        <taxon>Alveolata</taxon>
        <taxon>Apicomplexa</taxon>
        <taxon>Aconoidasida</taxon>
        <taxon>Nephromycida</taxon>
        <taxon>Cardiosporidium</taxon>
    </lineage>
</organism>
<name>A0ABQ7J6P6_9APIC</name>
<dbReference type="PANTHER" id="PTHR12558:SF50">
    <property type="entry name" value="ASSEMBLY CHAPERONE OF RPL4-RELATED"/>
    <property type="match status" value="1"/>
</dbReference>
<sequence length="318" mass="35287">MQAETEPSPITVDEFLSNAERHLASFPPDVDSAKHIFDKALRLFPENPDILAAYGEFHCEAGDAIRAVELLQKSIDVEPNKNAARYFYLGQLQSGKDACPTFKKGIQIIHAEIKNETTDLDFAKKQLSSAYCALAELYMTDLCDESNAEEECIKYFEAALKENENSVEAHHCKALYNKVIGDLDVALEEAKKCLALLKSIERGSIPSIEIRTNLSRTLIDLNETTSAISLLESCLAEDEEDMQVWYVLSCAHMITGNLEDALDCTQKASDCLKSSELYGDASCSLNYEIPALIKEIQKRQASSQTSFDTSMANTSARN</sequence>